<evidence type="ECO:0000259" key="15">
    <source>
        <dbReference type="Pfam" id="PF00593"/>
    </source>
</evidence>
<keyword evidence="5 11" id="KW-0812">Transmembrane</keyword>
<accession>A0ABM6TFS9</accession>
<reference evidence="17 18" key="1">
    <citation type="journal article" date="2015" name="Biotechnol. Bioeng.">
        <title>Genome sequence and phenotypic characterization of Caulobacter segnis.</title>
        <authorList>
            <person name="Patel S."/>
            <person name="Fletcher B."/>
            <person name="Scott D.C."/>
            <person name="Ely B."/>
        </authorList>
    </citation>
    <scope>NUCLEOTIDE SEQUENCE [LARGE SCALE GENOMIC DNA]</scope>
    <source>
        <strain evidence="17 18">TK0059</strain>
    </source>
</reference>
<evidence type="ECO:0000256" key="4">
    <source>
        <dbReference type="ARBA" id="ARBA00022496"/>
    </source>
</evidence>
<proteinExistence type="inferred from homology"/>
<dbReference type="EMBL" id="CP027850">
    <property type="protein sequence ID" value="AVQ01994.1"/>
    <property type="molecule type" value="Genomic_DNA"/>
</dbReference>
<feature type="domain" description="TonB-dependent receptor plug" evidence="16">
    <location>
        <begin position="84"/>
        <end position="189"/>
    </location>
</feature>
<evidence type="ECO:0000256" key="2">
    <source>
        <dbReference type="ARBA" id="ARBA00022448"/>
    </source>
</evidence>
<feature type="region of interest" description="Disordered" evidence="13">
    <location>
        <begin position="1"/>
        <end position="30"/>
    </location>
</feature>
<evidence type="ECO:0000256" key="5">
    <source>
        <dbReference type="ARBA" id="ARBA00022692"/>
    </source>
</evidence>
<keyword evidence="6" id="KW-0408">Iron</keyword>
<evidence type="ECO:0000256" key="13">
    <source>
        <dbReference type="SAM" id="MobiDB-lite"/>
    </source>
</evidence>
<evidence type="ECO:0000256" key="14">
    <source>
        <dbReference type="SAM" id="Phobius"/>
    </source>
</evidence>
<dbReference type="Pfam" id="PF00593">
    <property type="entry name" value="TonB_dep_Rec_b-barrel"/>
    <property type="match status" value="1"/>
</dbReference>
<keyword evidence="2 11" id="KW-0813">Transport</keyword>
<dbReference type="PROSITE" id="PS52016">
    <property type="entry name" value="TONB_DEPENDENT_REC_3"/>
    <property type="match status" value="1"/>
</dbReference>
<evidence type="ECO:0000256" key="12">
    <source>
        <dbReference type="RuleBase" id="RU003357"/>
    </source>
</evidence>
<evidence type="ECO:0000256" key="1">
    <source>
        <dbReference type="ARBA" id="ARBA00004571"/>
    </source>
</evidence>
<comment type="similarity">
    <text evidence="11 12">Belongs to the TonB-dependent receptor family.</text>
</comment>
<keyword evidence="8 12" id="KW-0798">TonB box</keyword>
<keyword evidence="14" id="KW-1133">Transmembrane helix</keyword>
<name>A0ABM6TFS9_9CAUL</name>
<keyword evidence="9 11" id="KW-0472">Membrane</keyword>
<dbReference type="InterPro" id="IPR036942">
    <property type="entry name" value="Beta-barrel_TonB_sf"/>
</dbReference>
<evidence type="ECO:0000256" key="3">
    <source>
        <dbReference type="ARBA" id="ARBA00022452"/>
    </source>
</evidence>
<gene>
    <name evidence="17" type="ORF">B7G68_09135</name>
</gene>
<sequence>MGRNVAGRERAQPSRELQAATCTRETPRGRSAMTSKAIFLSGAGALTLIMAGPALAQTAAPAAAPEGIQIEEVVVTATKRSENIQNVPSTVTAVTGETLQKLNILSFQDVQKLTPGLDLDNGGGRAQKISLRGISFDPDTAASPAVQVYWNETPIGASTAFRAMYDVGQVEVLRGPQGTLRGQTSPAGAVTIVSRRPEFNSYGASIFQTVGSNSLFNTQASINVPLIEGKLALRVAGLYNHDRDGVENAYNGRKNGDTTHSVRASLGWRPTDDIEVFLVHQELNDRLVSQPIVVGAPITAAGQIGPSLNVDDRKSVVDGPADYYHKSSLTSLSATWSFAGHRLSYIGGYQRTTDTSARDQDVTNVIKGFSDVQSVFATAHQLTQELRLESTDRHFWNYLIGGYYGKSDAYAAFNQNYNIFFGPYQPPGFSLALSGISKPAEGKDLAFFTDHRFALTSRDDLELGLRWQRHESTAQNLLAVAGPPAPVLPPEFVTRKSTAWTGSASYKHRFTDDLMAYASYGRGFRPGGTTQFVTAAALAPQYRVYQDETSDSFELGVKSQWLDRRLQVNGDIFHQKIDGYISRVNGVNSRGAAVAGEPAGPGPGGSYPYDAATGGINLNTNGDAVITGAEVQVTGVITEGWQATISASYVDAHYDNALLYCNDNNNDGVPDAGGAFVQPGRQVSVCASNSKLANDTGLAPGKFNLSLNSEYVRNVGAVDLFARGLARYTPRSYLPNVDQHFSAYATVDLYLGVRSADRAWEASLFAQNLFDKSEQLSVGTVYVNGVAGGYRTARVNAERKVGISFRYNFDR</sequence>
<evidence type="ECO:0000256" key="8">
    <source>
        <dbReference type="ARBA" id="ARBA00023077"/>
    </source>
</evidence>
<evidence type="ECO:0000313" key="17">
    <source>
        <dbReference type="EMBL" id="AVQ01994.1"/>
    </source>
</evidence>
<evidence type="ECO:0000256" key="11">
    <source>
        <dbReference type="PROSITE-ProRule" id="PRU01360"/>
    </source>
</evidence>
<dbReference type="Proteomes" id="UP000240527">
    <property type="component" value="Chromosome"/>
</dbReference>
<dbReference type="PANTHER" id="PTHR32552:SF81">
    <property type="entry name" value="TONB-DEPENDENT OUTER MEMBRANE RECEPTOR"/>
    <property type="match status" value="1"/>
</dbReference>
<evidence type="ECO:0000259" key="16">
    <source>
        <dbReference type="Pfam" id="PF07715"/>
    </source>
</evidence>
<comment type="subcellular location">
    <subcellularLocation>
        <location evidence="1 11">Cell outer membrane</location>
        <topology evidence="1 11">Multi-pass membrane protein</topology>
    </subcellularLocation>
</comment>
<evidence type="ECO:0008006" key="19">
    <source>
        <dbReference type="Google" id="ProtNLM"/>
    </source>
</evidence>
<evidence type="ECO:0000256" key="10">
    <source>
        <dbReference type="ARBA" id="ARBA00023237"/>
    </source>
</evidence>
<keyword evidence="18" id="KW-1185">Reference proteome</keyword>
<dbReference type="InterPro" id="IPR039426">
    <property type="entry name" value="TonB-dep_rcpt-like"/>
</dbReference>
<evidence type="ECO:0000256" key="9">
    <source>
        <dbReference type="ARBA" id="ARBA00023136"/>
    </source>
</evidence>
<protein>
    <recommendedName>
        <fullName evidence="19">TonB-dependent receptor</fullName>
    </recommendedName>
</protein>
<dbReference type="PANTHER" id="PTHR32552">
    <property type="entry name" value="FERRICHROME IRON RECEPTOR-RELATED"/>
    <property type="match status" value="1"/>
</dbReference>
<keyword evidence="7" id="KW-0406">Ion transport</keyword>
<dbReference type="InterPro" id="IPR012910">
    <property type="entry name" value="Plug_dom"/>
</dbReference>
<evidence type="ECO:0000256" key="6">
    <source>
        <dbReference type="ARBA" id="ARBA00023004"/>
    </source>
</evidence>
<feature type="domain" description="TonB-dependent receptor-like beta-barrel" evidence="15">
    <location>
        <begin position="318"/>
        <end position="769"/>
    </location>
</feature>
<feature type="transmembrane region" description="Helical" evidence="14">
    <location>
        <begin position="37"/>
        <end position="56"/>
    </location>
</feature>
<dbReference type="SUPFAM" id="SSF56935">
    <property type="entry name" value="Porins"/>
    <property type="match status" value="1"/>
</dbReference>
<dbReference type="Pfam" id="PF07715">
    <property type="entry name" value="Plug"/>
    <property type="match status" value="1"/>
</dbReference>
<dbReference type="Gene3D" id="2.40.170.20">
    <property type="entry name" value="TonB-dependent receptor, beta-barrel domain"/>
    <property type="match status" value="1"/>
</dbReference>
<evidence type="ECO:0000313" key="18">
    <source>
        <dbReference type="Proteomes" id="UP000240527"/>
    </source>
</evidence>
<keyword evidence="4" id="KW-0410">Iron transport</keyword>
<dbReference type="InterPro" id="IPR000531">
    <property type="entry name" value="Beta-barrel_TonB"/>
</dbReference>
<organism evidence="17 18">
    <name type="scientific">Caulobacter segnis</name>
    <dbReference type="NCBI Taxonomy" id="88688"/>
    <lineage>
        <taxon>Bacteria</taxon>
        <taxon>Pseudomonadati</taxon>
        <taxon>Pseudomonadota</taxon>
        <taxon>Alphaproteobacteria</taxon>
        <taxon>Caulobacterales</taxon>
        <taxon>Caulobacteraceae</taxon>
        <taxon>Caulobacter</taxon>
    </lineage>
</organism>
<keyword evidence="3 11" id="KW-1134">Transmembrane beta strand</keyword>
<evidence type="ECO:0000256" key="7">
    <source>
        <dbReference type="ARBA" id="ARBA00023065"/>
    </source>
</evidence>
<keyword evidence="10 11" id="KW-0998">Cell outer membrane</keyword>
<feature type="compositionally biased region" description="Basic and acidic residues" evidence="13">
    <location>
        <begin position="1"/>
        <end position="13"/>
    </location>
</feature>